<dbReference type="Gene3D" id="1.20.1250.10">
    <property type="match status" value="1"/>
</dbReference>
<dbReference type="GO" id="GO:0005125">
    <property type="term" value="F:cytokine activity"/>
    <property type="evidence" value="ECO:0007669"/>
    <property type="project" value="UniProtKB-KW"/>
</dbReference>
<evidence type="ECO:0000256" key="5">
    <source>
        <dbReference type="ARBA" id="ARBA00022525"/>
    </source>
</evidence>
<feature type="transmembrane region" description="Helical" evidence="11">
    <location>
        <begin position="47"/>
        <end position="67"/>
    </location>
</feature>
<dbReference type="GO" id="GO:0005615">
    <property type="term" value="C:extracellular space"/>
    <property type="evidence" value="ECO:0007669"/>
    <property type="project" value="UniProtKB-KW"/>
</dbReference>
<accession>A0A7R8C3H1</accession>
<evidence type="ECO:0000256" key="9">
    <source>
        <dbReference type="ARBA" id="ARBA00023283"/>
    </source>
</evidence>
<name>A0A7R8C3H1_MYOLU</name>
<evidence type="ECO:0000256" key="11">
    <source>
        <dbReference type="SAM" id="Phobius"/>
    </source>
</evidence>
<comment type="subcellular location">
    <subcellularLocation>
        <location evidence="1">Secreted</location>
    </subcellularLocation>
</comment>
<dbReference type="GO" id="GO:0060333">
    <property type="term" value="P:type II interferon-mediated signaling pathway"/>
    <property type="evidence" value="ECO:0007669"/>
    <property type="project" value="UniProtKB-ARBA"/>
</dbReference>
<dbReference type="PANTHER" id="PTHR11419:SF0">
    <property type="entry name" value="INTERFERON GAMMA"/>
    <property type="match status" value="1"/>
</dbReference>
<gene>
    <name evidence="12" type="primary">IF2F</name>
</gene>
<dbReference type="GO" id="GO:0005133">
    <property type="term" value="F:type II interferon receptor binding"/>
    <property type="evidence" value="ECO:0007669"/>
    <property type="project" value="InterPro"/>
</dbReference>
<dbReference type="SUPFAM" id="SSF47266">
    <property type="entry name" value="4-helical cytokines"/>
    <property type="match status" value="1"/>
</dbReference>
<evidence type="ECO:0000256" key="8">
    <source>
        <dbReference type="ARBA" id="ARBA00023180"/>
    </source>
</evidence>
<dbReference type="PANTHER" id="PTHR11419">
    <property type="entry name" value="INTERFERON GAMMA"/>
    <property type="match status" value="1"/>
</dbReference>
<evidence type="ECO:0000256" key="2">
    <source>
        <dbReference type="ARBA" id="ARBA00007566"/>
    </source>
</evidence>
<dbReference type="GO" id="GO:0001774">
    <property type="term" value="P:microglial cell activation"/>
    <property type="evidence" value="ECO:0007669"/>
    <property type="project" value="UniProtKB-ARBA"/>
</dbReference>
<keyword evidence="11" id="KW-0472">Membrane</keyword>
<keyword evidence="7" id="KW-0051">Antiviral defense</keyword>
<dbReference type="InterPro" id="IPR002069">
    <property type="entry name" value="Interferon_gamma"/>
</dbReference>
<comment type="subunit">
    <text evidence="10">Homodimer. Interacts with IFNGR1 (via extracellular domain); this interaction promotes IFNGR1 dimerization.</text>
</comment>
<dbReference type="GO" id="GO:0045785">
    <property type="term" value="P:positive regulation of cell adhesion"/>
    <property type="evidence" value="ECO:0007669"/>
    <property type="project" value="UniProtKB-ARBA"/>
</dbReference>
<sequence>MQYILLNVYRLAIRRERSAESFRPDQLNSGTTDFNDFGPTLSKTMKYTSYILALQLCVILGFSSCYSQSTIFNETQKLKRYFNATSSDVGNGGHLFLDILTNWKGESDIKIIQSQIVSFYFKLFENIEDNKTIQNSLDIIKEELRVKVFNSSNSKMEDFKKLIQTPVNDQRVQRKAIYELFNVITELSKSNSKMRKRRQNLFRGWRASK</sequence>
<evidence type="ECO:0000256" key="4">
    <source>
        <dbReference type="ARBA" id="ARBA00022514"/>
    </source>
</evidence>
<dbReference type="FunFam" id="1.20.1250.10:FF:000007">
    <property type="entry name" value="Interferon gamma"/>
    <property type="match status" value="1"/>
</dbReference>
<evidence type="ECO:0000313" key="12">
    <source>
        <dbReference type="EMBL" id="CAB0000481.1"/>
    </source>
</evidence>
<keyword evidence="11" id="KW-0812">Transmembrane</keyword>
<dbReference type="GO" id="GO:0006959">
    <property type="term" value="P:humoral immune response"/>
    <property type="evidence" value="ECO:0007669"/>
    <property type="project" value="TreeGrafter"/>
</dbReference>
<reference evidence="12" key="1">
    <citation type="journal article" date="2020" name="Genomics">
        <title>Comparative genomic analysis of eutherian interferon genes.</title>
        <authorList>
            <person name="Premzl M."/>
        </authorList>
    </citation>
    <scope>NUCLEOTIDE SEQUENCE</scope>
</reference>
<organism evidence="12">
    <name type="scientific">Myotis lucifugus</name>
    <name type="common">Little brown bat</name>
    <dbReference type="NCBI Taxonomy" id="59463"/>
    <lineage>
        <taxon>Eukaryota</taxon>
        <taxon>Metazoa</taxon>
        <taxon>Chordata</taxon>
        <taxon>Craniata</taxon>
        <taxon>Vertebrata</taxon>
        <taxon>Euteleostomi</taxon>
        <taxon>Mammalia</taxon>
        <taxon>Eutheria</taxon>
        <taxon>Laurasiatheria</taxon>
        <taxon>Chiroptera</taxon>
        <taxon>Yangochiroptera</taxon>
        <taxon>Vespertilionidae</taxon>
        <taxon>Myotis</taxon>
    </lineage>
</organism>
<dbReference type="EMBL" id="LR761240">
    <property type="protein sequence ID" value="CAB0000481.1"/>
    <property type="molecule type" value="Genomic_DNA"/>
</dbReference>
<keyword evidence="9" id="KW-0873">Pyrrolidone carboxylic acid</keyword>
<evidence type="ECO:0000256" key="3">
    <source>
        <dbReference type="ARBA" id="ARBA00016945"/>
    </source>
</evidence>
<dbReference type="InterPro" id="IPR009079">
    <property type="entry name" value="4_helix_cytokine-like_core"/>
</dbReference>
<proteinExistence type="inferred from homology"/>
<dbReference type="GO" id="GO:0002250">
    <property type="term" value="P:adaptive immune response"/>
    <property type="evidence" value="ECO:0007669"/>
    <property type="project" value="TreeGrafter"/>
</dbReference>
<evidence type="ECO:0000256" key="6">
    <source>
        <dbReference type="ARBA" id="ARBA00022604"/>
    </source>
</evidence>
<dbReference type="Pfam" id="PF00714">
    <property type="entry name" value="IFN-gamma"/>
    <property type="match status" value="1"/>
</dbReference>
<keyword evidence="11" id="KW-1133">Transmembrane helix</keyword>
<keyword evidence="8" id="KW-0325">Glycoprotein</keyword>
<comment type="similarity">
    <text evidence="2">Belongs to the type II (or gamma) interferon family.</text>
</comment>
<evidence type="ECO:0000256" key="1">
    <source>
        <dbReference type="ARBA" id="ARBA00004613"/>
    </source>
</evidence>
<dbReference type="GO" id="GO:0051607">
    <property type="term" value="P:defense response to virus"/>
    <property type="evidence" value="ECO:0007669"/>
    <property type="project" value="UniProtKB-KW"/>
</dbReference>
<evidence type="ECO:0000256" key="10">
    <source>
        <dbReference type="ARBA" id="ARBA00024373"/>
    </source>
</evidence>
<protein>
    <recommendedName>
        <fullName evidence="3">Interferon gamma</fullName>
    </recommendedName>
</protein>
<keyword evidence="4" id="KW-0202">Cytokine</keyword>
<dbReference type="AlphaFoldDB" id="A0A7R8C3H1"/>
<evidence type="ECO:0000256" key="7">
    <source>
        <dbReference type="ARBA" id="ARBA00023118"/>
    </source>
</evidence>
<keyword evidence="5" id="KW-0964">Secreted</keyword>
<keyword evidence="6" id="KW-0341">Growth regulation</keyword>